<protein>
    <submittedName>
        <fullName evidence="2">Potassium-transporting ATPase subunit F</fullName>
    </submittedName>
</protein>
<dbReference type="Pfam" id="PF09604">
    <property type="entry name" value="Potass_KdpF"/>
    <property type="match status" value="1"/>
</dbReference>
<dbReference type="InterPro" id="IPR011726">
    <property type="entry name" value="KdpF"/>
</dbReference>
<reference evidence="2 3" key="1">
    <citation type="submission" date="2019-02" db="EMBL/GenBank/DDBJ databases">
        <title>Arcanobacterium bovis sp. nov., isolated from the milk of a cow with mastitis.</title>
        <authorList>
            <person name="Sammra O."/>
            <person name="Foster G."/>
            <person name="Hassan A."/>
            <person name="Alssahen M."/>
            <person name="Laemmler C."/>
            <person name="Borowiak M."/>
            <person name="Malorny B."/>
            <person name="Abdulmawjood A."/>
        </authorList>
    </citation>
    <scope>NUCLEOTIDE SEQUENCE [LARGE SCALE GENOMIC DNA]</scope>
    <source>
        <strain evidence="2 3">C605018/01/1</strain>
    </source>
</reference>
<dbReference type="RefSeq" id="WP_131282221.1">
    <property type="nucleotide sequence ID" value="NZ_JBHSLR010000003.1"/>
</dbReference>
<evidence type="ECO:0000313" key="3">
    <source>
        <dbReference type="Proteomes" id="UP000293036"/>
    </source>
</evidence>
<dbReference type="AlphaFoldDB" id="A0A4Q9UYS6"/>
<evidence type="ECO:0000313" key="2">
    <source>
        <dbReference type="EMBL" id="TBW20860.1"/>
    </source>
</evidence>
<keyword evidence="1" id="KW-0472">Membrane</keyword>
<keyword evidence="3" id="KW-1185">Reference proteome</keyword>
<sequence length="29" mass="3195">MWESVLALGLGIGAIVYLLIALFDPERFS</sequence>
<dbReference type="GO" id="GO:0008556">
    <property type="term" value="F:P-type potassium transmembrane transporter activity"/>
    <property type="evidence" value="ECO:0007669"/>
    <property type="project" value="InterPro"/>
</dbReference>
<dbReference type="GO" id="GO:0005886">
    <property type="term" value="C:plasma membrane"/>
    <property type="evidence" value="ECO:0007669"/>
    <property type="project" value="InterPro"/>
</dbReference>
<comment type="caution">
    <text evidence="2">The sequence shown here is derived from an EMBL/GenBank/DDBJ whole genome shotgun (WGS) entry which is preliminary data.</text>
</comment>
<accession>A0A4Q9UYS6</accession>
<dbReference type="EMBL" id="SJDT01000007">
    <property type="protein sequence ID" value="TBW20860.1"/>
    <property type="molecule type" value="Genomic_DNA"/>
</dbReference>
<gene>
    <name evidence="2" type="ORF">EZJ44_08000</name>
</gene>
<dbReference type="Proteomes" id="UP000293036">
    <property type="component" value="Unassembled WGS sequence"/>
</dbReference>
<organism evidence="2 3">
    <name type="scientific">Arcanobacterium bovis</name>
    <dbReference type="NCBI Taxonomy" id="2529275"/>
    <lineage>
        <taxon>Bacteria</taxon>
        <taxon>Bacillati</taxon>
        <taxon>Actinomycetota</taxon>
        <taxon>Actinomycetes</taxon>
        <taxon>Actinomycetales</taxon>
        <taxon>Actinomycetaceae</taxon>
        <taxon>Arcanobacterium</taxon>
    </lineage>
</organism>
<keyword evidence="1" id="KW-0812">Transmembrane</keyword>
<proteinExistence type="predicted"/>
<keyword evidence="1" id="KW-1133">Transmembrane helix</keyword>
<feature type="transmembrane region" description="Helical" evidence="1">
    <location>
        <begin position="6"/>
        <end position="23"/>
    </location>
</feature>
<name>A0A4Q9UYS6_9ACTO</name>
<evidence type="ECO:0000256" key="1">
    <source>
        <dbReference type="SAM" id="Phobius"/>
    </source>
</evidence>